<reference evidence="2" key="1">
    <citation type="submission" date="2020-06" db="EMBL/GenBank/DDBJ databases">
        <authorList>
            <person name="Li T."/>
            <person name="Hu X."/>
            <person name="Zhang T."/>
            <person name="Song X."/>
            <person name="Zhang H."/>
            <person name="Dai N."/>
            <person name="Sheng W."/>
            <person name="Hou X."/>
            <person name="Wei L."/>
        </authorList>
    </citation>
    <scope>NUCLEOTIDE SEQUENCE</scope>
    <source>
        <strain evidence="2">G02</strain>
        <tissue evidence="2">Leaf</tissue>
    </source>
</reference>
<protein>
    <recommendedName>
        <fullName evidence="3">Transposase</fullName>
    </recommendedName>
</protein>
<dbReference type="PANTHER" id="PTHR31973">
    <property type="entry name" value="POLYPROTEIN, PUTATIVE-RELATED"/>
    <property type="match status" value="1"/>
</dbReference>
<proteinExistence type="predicted"/>
<evidence type="ECO:0008006" key="3">
    <source>
        <dbReference type="Google" id="ProtNLM"/>
    </source>
</evidence>
<feature type="region of interest" description="Disordered" evidence="1">
    <location>
        <begin position="353"/>
        <end position="375"/>
    </location>
</feature>
<name>A0AAW2VL80_SESRA</name>
<feature type="compositionally biased region" description="Polar residues" evidence="1">
    <location>
        <begin position="546"/>
        <end position="580"/>
    </location>
</feature>
<evidence type="ECO:0000313" key="2">
    <source>
        <dbReference type="EMBL" id="KAL0430339.1"/>
    </source>
</evidence>
<evidence type="ECO:0000256" key="1">
    <source>
        <dbReference type="SAM" id="MobiDB-lite"/>
    </source>
</evidence>
<feature type="compositionally biased region" description="Polar residues" evidence="1">
    <location>
        <begin position="366"/>
        <end position="375"/>
    </location>
</feature>
<feature type="compositionally biased region" description="Polar residues" evidence="1">
    <location>
        <begin position="443"/>
        <end position="457"/>
    </location>
</feature>
<organism evidence="2">
    <name type="scientific">Sesamum radiatum</name>
    <name type="common">Black benniseed</name>
    <dbReference type="NCBI Taxonomy" id="300843"/>
    <lineage>
        <taxon>Eukaryota</taxon>
        <taxon>Viridiplantae</taxon>
        <taxon>Streptophyta</taxon>
        <taxon>Embryophyta</taxon>
        <taxon>Tracheophyta</taxon>
        <taxon>Spermatophyta</taxon>
        <taxon>Magnoliopsida</taxon>
        <taxon>eudicotyledons</taxon>
        <taxon>Gunneridae</taxon>
        <taxon>Pentapetalae</taxon>
        <taxon>asterids</taxon>
        <taxon>lamiids</taxon>
        <taxon>Lamiales</taxon>
        <taxon>Pedaliaceae</taxon>
        <taxon>Sesamum</taxon>
    </lineage>
</organism>
<reference evidence="2" key="2">
    <citation type="journal article" date="2024" name="Plant">
        <title>Genomic evolution and insights into agronomic trait innovations of Sesamum species.</title>
        <authorList>
            <person name="Miao H."/>
            <person name="Wang L."/>
            <person name="Qu L."/>
            <person name="Liu H."/>
            <person name="Sun Y."/>
            <person name="Le M."/>
            <person name="Wang Q."/>
            <person name="Wei S."/>
            <person name="Zheng Y."/>
            <person name="Lin W."/>
            <person name="Duan Y."/>
            <person name="Cao H."/>
            <person name="Xiong S."/>
            <person name="Wang X."/>
            <person name="Wei L."/>
            <person name="Li C."/>
            <person name="Ma Q."/>
            <person name="Ju M."/>
            <person name="Zhao R."/>
            <person name="Li G."/>
            <person name="Mu C."/>
            <person name="Tian Q."/>
            <person name="Mei H."/>
            <person name="Zhang T."/>
            <person name="Gao T."/>
            <person name="Zhang H."/>
        </authorList>
    </citation>
    <scope>NUCLEOTIDE SEQUENCE</scope>
    <source>
        <strain evidence="2">G02</strain>
    </source>
</reference>
<comment type="caution">
    <text evidence="2">The sequence shown here is derived from an EMBL/GenBank/DDBJ whole genome shotgun (WGS) entry which is preliminary data.</text>
</comment>
<gene>
    <name evidence="2" type="ORF">Sradi_0659900</name>
</gene>
<sequence length="580" mass="66713">MKTTTFQIKSIKRVHTCAHRTENRQANYKYIGKRIENIIRDNPNEGLISLKNKIRRDVQIECSMHKVYRAKRYAIERIKGNIKQQYERLYDYCATVEKHNPRSTLVLKVDRSLSPPLLQRMYYCLSGLRAGFLDGCRPIIGLDGCFLKGIDIGSHEQKGWAFISDRQKGLLEAVSNLAPNAEHRFCLRHMYNNFKGKFKGVELKKLFWKAASTYSVKQHLRVMKEIERIQPKKLPTEQTAYEWLSEIPSHHWAREQPIIDMFESIRRKLMSRIQVKREGMEKYDGVLVGYPCCHAIAAISYHRLNLEDYVDDYFKKEAYLRVYRHMINPVHGMHDYEESSLGIVNPPHVATKVSVGDSSETKNEPQHTQTEEVSQFSENIASTYESWFSQPLHSEMPLNQSQTDSSHNVEILPQALVNSMSARPVCRGPSSSIPRHPKRPIFTQPSSSAHRPQQSAILQKLRRPPSSSRSQVISQFKSPFQIPPPQKTPIVQSHFNSTEQVHKDNVPQPHRAPVAQPHSHSTEQVLVENMSAPAPVKSPRKRKQQHPISKTSKVQKNVEGSTTLTNFQRKCCSSTKPTLQ</sequence>
<feature type="compositionally biased region" description="Polar residues" evidence="1">
    <location>
        <begin position="489"/>
        <end position="499"/>
    </location>
</feature>
<dbReference type="PANTHER" id="PTHR31973:SF187">
    <property type="entry name" value="MUTATOR TRANSPOSASE MUDRA PROTEIN"/>
    <property type="match status" value="1"/>
</dbReference>
<feature type="compositionally biased region" description="Polar residues" evidence="1">
    <location>
        <begin position="465"/>
        <end position="478"/>
    </location>
</feature>
<accession>A0AAW2VL80</accession>
<feature type="region of interest" description="Disordered" evidence="1">
    <location>
        <begin position="422"/>
        <end position="580"/>
    </location>
</feature>
<dbReference type="AlphaFoldDB" id="A0AAW2VL80"/>
<dbReference type="EMBL" id="JACGWJ010000003">
    <property type="protein sequence ID" value="KAL0430339.1"/>
    <property type="molecule type" value="Genomic_DNA"/>
</dbReference>